<dbReference type="InterPro" id="IPR000719">
    <property type="entry name" value="Prot_kinase_dom"/>
</dbReference>
<evidence type="ECO:0000313" key="5">
    <source>
        <dbReference type="EMBL" id="CAG2231199.1"/>
    </source>
</evidence>
<evidence type="ECO:0000313" key="6">
    <source>
        <dbReference type="Proteomes" id="UP000683360"/>
    </source>
</evidence>
<dbReference type="AlphaFoldDB" id="A0A8S3TC91"/>
<dbReference type="Gene3D" id="3.30.200.20">
    <property type="entry name" value="Phosphorylase Kinase, domain 1"/>
    <property type="match status" value="1"/>
</dbReference>
<dbReference type="PROSITE" id="PS00108">
    <property type="entry name" value="PROTEIN_KINASE_ST"/>
    <property type="match status" value="1"/>
</dbReference>
<dbReference type="InterPro" id="IPR008271">
    <property type="entry name" value="Ser/Thr_kinase_AS"/>
</dbReference>
<sequence>MESFDKLKSVLNSFNGKVCTEKDIDLALRLLDSIHDFTKTLSEGIVRYINVNDLDPKWTEVGYGHFGYVYASRYGGSKVAIKIFKEESKSKIREGKILYSLSHENIIAFRGIGYISETKAEELNIQVSQENVGEMMFLVMEYIDQNLLKYVDGMRVHERKGLRYDMVWNIGQQIISALNYLHNLNIAHRDLKPDNILLEVGPRRIIVKLADFGLATDGNQINTNPPKDNIMSSGMSGSRGSSSIAHVRWGAPEVFQETLGREWSLEDYKNADIFCFGNILTFMLTGERPYDKISTATLTDYQNLTENISIPDLPKTLTGQLKDLIFKCHREIPKERPTAENLLKDFFSLENNPYLLQTNPETEAEFFSCGFMDRTDIFVADSCTDKEATQIGYYESGMRPTGYDHYDLNCPIEVENVPYRDKPDEWSLEEDYIDNLEEFLKLSKKKVIDNNPTVALKGLTFARPGEDENQLIEFIFKESDYIHHRAMRNIWTDFSNQQKKEELPSKADVHPFFSNTFGLHVAVLTDEGPDKPQKFLFPRRAQREGMAAPGKFTCGAVESASKPDYKIHNGKTCVDLVNTAARGLKEELGLELAGSDLDAICLTTVYLKFDTHEWGLCGFVDLKDKRIDPKHRISANSLKDIFSTGPKDKFEHQTIKFIDFDLKTMVEFVFNNHENFASSAKLVVVKVLQAFYGWQRVQQEFEIMRHGK</sequence>
<dbReference type="Gene3D" id="1.10.510.10">
    <property type="entry name" value="Transferase(Phosphotransferase) domain 1"/>
    <property type="match status" value="1"/>
</dbReference>
<keyword evidence="1 3" id="KW-0547">Nucleotide-binding</keyword>
<dbReference type="PROSITE" id="PS50011">
    <property type="entry name" value="PROTEIN_KINASE_DOM"/>
    <property type="match status" value="1"/>
</dbReference>
<dbReference type="GO" id="GO:0005524">
    <property type="term" value="F:ATP binding"/>
    <property type="evidence" value="ECO:0007669"/>
    <property type="project" value="UniProtKB-UniRule"/>
</dbReference>
<organism evidence="5 6">
    <name type="scientific">Mytilus edulis</name>
    <name type="common">Blue mussel</name>
    <dbReference type="NCBI Taxonomy" id="6550"/>
    <lineage>
        <taxon>Eukaryota</taxon>
        <taxon>Metazoa</taxon>
        <taxon>Spiralia</taxon>
        <taxon>Lophotrochozoa</taxon>
        <taxon>Mollusca</taxon>
        <taxon>Bivalvia</taxon>
        <taxon>Autobranchia</taxon>
        <taxon>Pteriomorphia</taxon>
        <taxon>Mytilida</taxon>
        <taxon>Mytiloidea</taxon>
        <taxon>Mytilidae</taxon>
        <taxon>Mytilinae</taxon>
        <taxon>Mytilus</taxon>
    </lineage>
</organism>
<accession>A0A8S3TC91</accession>
<evidence type="ECO:0000256" key="3">
    <source>
        <dbReference type="PROSITE-ProRule" id="PRU10141"/>
    </source>
</evidence>
<keyword evidence="6" id="KW-1185">Reference proteome</keyword>
<proteinExistence type="predicted"/>
<dbReference type="GO" id="GO:0010506">
    <property type="term" value="P:regulation of autophagy"/>
    <property type="evidence" value="ECO:0007669"/>
    <property type="project" value="InterPro"/>
</dbReference>
<feature type="domain" description="Protein kinase" evidence="4">
    <location>
        <begin position="55"/>
        <end position="355"/>
    </location>
</feature>
<evidence type="ECO:0000259" key="4">
    <source>
        <dbReference type="PROSITE" id="PS50011"/>
    </source>
</evidence>
<evidence type="ECO:0000256" key="2">
    <source>
        <dbReference type="ARBA" id="ARBA00022840"/>
    </source>
</evidence>
<dbReference type="EMBL" id="CAJPWZ010002131">
    <property type="protein sequence ID" value="CAG2231199.1"/>
    <property type="molecule type" value="Genomic_DNA"/>
</dbReference>
<dbReference type="PROSITE" id="PS00107">
    <property type="entry name" value="PROTEIN_KINASE_ATP"/>
    <property type="match status" value="1"/>
</dbReference>
<dbReference type="GO" id="GO:0004674">
    <property type="term" value="F:protein serine/threonine kinase activity"/>
    <property type="evidence" value="ECO:0007669"/>
    <property type="project" value="InterPro"/>
</dbReference>
<keyword evidence="2 3" id="KW-0067">ATP-binding</keyword>
<dbReference type="Pfam" id="PF00069">
    <property type="entry name" value="Pkinase"/>
    <property type="match status" value="1"/>
</dbReference>
<feature type="binding site" evidence="3">
    <location>
        <position position="82"/>
    </location>
    <ligand>
        <name>ATP</name>
        <dbReference type="ChEBI" id="CHEBI:30616"/>
    </ligand>
</feature>
<dbReference type="SMART" id="SM00220">
    <property type="entry name" value="S_TKc"/>
    <property type="match status" value="1"/>
</dbReference>
<dbReference type="SUPFAM" id="SSF56112">
    <property type="entry name" value="Protein kinase-like (PK-like)"/>
    <property type="match status" value="1"/>
</dbReference>
<dbReference type="PANTHER" id="PTHR24348">
    <property type="entry name" value="SERINE/THREONINE-PROTEIN KINASE UNC-51-RELATED"/>
    <property type="match status" value="1"/>
</dbReference>
<name>A0A8S3TC91_MYTED</name>
<dbReference type="InterPro" id="IPR017441">
    <property type="entry name" value="Protein_kinase_ATP_BS"/>
</dbReference>
<gene>
    <name evidence="5" type="ORF">MEDL_43837</name>
</gene>
<dbReference type="InterPro" id="IPR045269">
    <property type="entry name" value="Atg1-like"/>
</dbReference>
<reference evidence="5" key="1">
    <citation type="submission" date="2021-03" db="EMBL/GenBank/DDBJ databases">
        <authorList>
            <person name="Bekaert M."/>
        </authorList>
    </citation>
    <scope>NUCLEOTIDE SEQUENCE</scope>
</reference>
<dbReference type="GO" id="GO:0005737">
    <property type="term" value="C:cytoplasm"/>
    <property type="evidence" value="ECO:0007669"/>
    <property type="project" value="TreeGrafter"/>
</dbReference>
<dbReference type="Proteomes" id="UP000683360">
    <property type="component" value="Unassembled WGS sequence"/>
</dbReference>
<evidence type="ECO:0000256" key="1">
    <source>
        <dbReference type="ARBA" id="ARBA00022741"/>
    </source>
</evidence>
<dbReference type="InterPro" id="IPR011009">
    <property type="entry name" value="Kinase-like_dom_sf"/>
</dbReference>
<dbReference type="GO" id="GO:0006914">
    <property type="term" value="P:autophagy"/>
    <property type="evidence" value="ECO:0007669"/>
    <property type="project" value="UniProtKB-ARBA"/>
</dbReference>
<comment type="caution">
    <text evidence="5">The sequence shown here is derived from an EMBL/GenBank/DDBJ whole genome shotgun (WGS) entry which is preliminary data.</text>
</comment>
<protein>
    <recommendedName>
        <fullName evidence="4">Protein kinase domain-containing protein</fullName>
    </recommendedName>
</protein>
<dbReference type="OrthoDB" id="346907at2759"/>